<dbReference type="InterPro" id="IPR002068">
    <property type="entry name" value="A-crystallin/Hsp20_dom"/>
</dbReference>
<reference evidence="4 5" key="2">
    <citation type="journal article" date="2011" name="ISME J.">
        <title>RNA-seq reveals cooperative metabolic interactions between two termite-gut spirochete species in co-culture.</title>
        <authorList>
            <person name="Rosenthal A.Z."/>
            <person name="Matson E.G."/>
            <person name="Eldar A."/>
            <person name="Leadbetter J.R."/>
        </authorList>
    </citation>
    <scope>NUCLEOTIDE SEQUENCE [LARGE SCALE GENOMIC DNA]</scope>
    <source>
        <strain evidence="5">ATCC BAA-887 / DSM 12427 / ZAS-2</strain>
    </source>
</reference>
<dbReference type="STRING" id="545694.TREPR_1175"/>
<dbReference type="Gene3D" id="2.60.40.790">
    <property type="match status" value="1"/>
</dbReference>
<dbReference type="RefSeq" id="WP_015708898.1">
    <property type="nucleotide sequence ID" value="NC_015578.1"/>
</dbReference>
<dbReference type="HOGENOM" id="CLU_1642672_0_0_12"/>
<comment type="similarity">
    <text evidence="1 2">Belongs to the small heat shock protein (HSP20) family.</text>
</comment>
<reference evidence="5" key="1">
    <citation type="submission" date="2009-12" db="EMBL/GenBank/DDBJ databases">
        <title>Complete sequence of Treponema primitia strain ZAS-2.</title>
        <authorList>
            <person name="Tetu S.G."/>
            <person name="Matson E."/>
            <person name="Ren Q."/>
            <person name="Seshadri R."/>
            <person name="Elbourne L."/>
            <person name="Hassan K.A."/>
            <person name="Durkin A."/>
            <person name="Radune D."/>
            <person name="Mohamoud Y."/>
            <person name="Shay R."/>
            <person name="Jin S."/>
            <person name="Zhang X."/>
            <person name="Lucey K."/>
            <person name="Ballor N.R."/>
            <person name="Ottesen E."/>
            <person name="Rosenthal R."/>
            <person name="Allen A."/>
            <person name="Leadbetter J.R."/>
            <person name="Paulsen I.T."/>
        </authorList>
    </citation>
    <scope>NUCLEOTIDE SEQUENCE [LARGE SCALE GENOMIC DNA]</scope>
    <source>
        <strain evidence="5">ATCC BAA-887 / DSM 12427 / ZAS-2</strain>
    </source>
</reference>
<feature type="domain" description="SHSP" evidence="3">
    <location>
        <begin position="58"/>
        <end position="179"/>
    </location>
</feature>
<evidence type="ECO:0000313" key="4">
    <source>
        <dbReference type="EMBL" id="AEF85533.1"/>
    </source>
</evidence>
<dbReference type="KEGG" id="tpi:TREPR_1175"/>
<evidence type="ECO:0000313" key="5">
    <source>
        <dbReference type="Proteomes" id="UP000009223"/>
    </source>
</evidence>
<keyword evidence="5" id="KW-1185">Reference proteome</keyword>
<accession>F5YGV3</accession>
<evidence type="ECO:0000259" key="3">
    <source>
        <dbReference type="PROSITE" id="PS01031"/>
    </source>
</evidence>
<proteinExistence type="inferred from homology"/>
<dbReference type="OrthoDB" id="369397at2"/>
<sequence>MKGNRSYMDMGTIFDEIFEAARDFSDEFHRNFRPMGDGADCNPRNPFTKAPFDENVDYYPNYSYPPMNVYMTDDRSLIFEFALAGFDEKDISLSFQGDYMVFSAKLGEDTGFDLTQDENVRYFKRRLKMKDIEKQKYFAPLDKYAQEKVKAVYKNGILRVSIPPKDEPDQNDGIKIEIIKEEK</sequence>
<dbReference type="Pfam" id="PF00011">
    <property type="entry name" value="HSP20"/>
    <property type="match status" value="1"/>
</dbReference>
<dbReference type="EMBL" id="CP001843">
    <property type="protein sequence ID" value="AEF85533.1"/>
    <property type="molecule type" value="Genomic_DNA"/>
</dbReference>
<dbReference type="InterPro" id="IPR008978">
    <property type="entry name" value="HSP20-like_chaperone"/>
</dbReference>
<dbReference type="CDD" id="cd06464">
    <property type="entry name" value="ACD_sHsps-like"/>
    <property type="match status" value="1"/>
</dbReference>
<dbReference type="Proteomes" id="UP000009223">
    <property type="component" value="Chromosome"/>
</dbReference>
<evidence type="ECO:0000256" key="1">
    <source>
        <dbReference type="PROSITE-ProRule" id="PRU00285"/>
    </source>
</evidence>
<keyword evidence="4" id="KW-0346">Stress response</keyword>
<evidence type="ECO:0000256" key="2">
    <source>
        <dbReference type="RuleBase" id="RU003616"/>
    </source>
</evidence>
<dbReference type="AlphaFoldDB" id="F5YGV3"/>
<dbReference type="PROSITE" id="PS01031">
    <property type="entry name" value="SHSP"/>
    <property type="match status" value="1"/>
</dbReference>
<gene>
    <name evidence="4" type="ordered locus">TREPR_1175</name>
</gene>
<dbReference type="SUPFAM" id="SSF49764">
    <property type="entry name" value="HSP20-like chaperones"/>
    <property type="match status" value="1"/>
</dbReference>
<protein>
    <submittedName>
        <fullName evidence="4">Putative heat shock protein</fullName>
    </submittedName>
</protein>
<name>F5YGV3_TREPZ</name>
<organism evidence="4 5">
    <name type="scientific">Treponema primitia (strain ATCC BAA-887 / DSM 12427 / ZAS-2)</name>
    <dbReference type="NCBI Taxonomy" id="545694"/>
    <lineage>
        <taxon>Bacteria</taxon>
        <taxon>Pseudomonadati</taxon>
        <taxon>Spirochaetota</taxon>
        <taxon>Spirochaetia</taxon>
        <taxon>Spirochaetales</taxon>
        <taxon>Treponemataceae</taxon>
        <taxon>Treponema</taxon>
    </lineage>
</organism>
<dbReference type="eggNOG" id="COG0071">
    <property type="taxonomic scope" value="Bacteria"/>
</dbReference>